<comment type="similarity">
    <text evidence="1">Belongs to the inositol monophosphatase superfamily.</text>
</comment>
<dbReference type="EMBL" id="UXAW01000048">
    <property type="protein sequence ID" value="VDC23318.1"/>
    <property type="molecule type" value="Genomic_DNA"/>
</dbReference>
<dbReference type="GO" id="GO:0007165">
    <property type="term" value="P:signal transduction"/>
    <property type="evidence" value="ECO:0007669"/>
    <property type="project" value="TreeGrafter"/>
</dbReference>
<dbReference type="PANTHER" id="PTHR20854">
    <property type="entry name" value="INOSITOL MONOPHOSPHATASE"/>
    <property type="match status" value="1"/>
</dbReference>
<comment type="cofactor">
    <cofactor evidence="2">
        <name>Mg(2+)</name>
        <dbReference type="ChEBI" id="CHEBI:18420"/>
    </cofactor>
</comment>
<dbReference type="EC" id="3.1.3.25" evidence="3"/>
<dbReference type="InterPro" id="IPR000760">
    <property type="entry name" value="Inositol_monophosphatase-like"/>
</dbReference>
<dbReference type="GO" id="GO:0008934">
    <property type="term" value="F:inositol monophosphate 1-phosphatase activity"/>
    <property type="evidence" value="ECO:0007669"/>
    <property type="project" value="TreeGrafter"/>
</dbReference>
<keyword evidence="3" id="KW-0378">Hydrolase</keyword>
<dbReference type="GO" id="GO:0006020">
    <property type="term" value="P:inositol metabolic process"/>
    <property type="evidence" value="ECO:0007669"/>
    <property type="project" value="TreeGrafter"/>
</dbReference>
<dbReference type="AlphaFoldDB" id="A0A3P5WNJ6"/>
<reference evidence="3 4" key="1">
    <citation type="submission" date="2018-11" db="EMBL/GenBank/DDBJ databases">
        <authorList>
            <person name="Criscuolo A."/>
        </authorList>
    </citation>
    <scope>NUCLEOTIDE SEQUENCE [LARGE SCALE GENOMIC DNA]</scope>
    <source>
        <strain evidence="3">ACIP111625</strain>
    </source>
</reference>
<keyword evidence="2" id="KW-0460">Magnesium</keyword>
<organism evidence="3 4">
    <name type="scientific">Pseudogemmobacter humi</name>
    <dbReference type="NCBI Taxonomy" id="2483812"/>
    <lineage>
        <taxon>Bacteria</taxon>
        <taxon>Pseudomonadati</taxon>
        <taxon>Pseudomonadota</taxon>
        <taxon>Alphaproteobacteria</taxon>
        <taxon>Rhodobacterales</taxon>
        <taxon>Paracoccaceae</taxon>
        <taxon>Pseudogemmobacter</taxon>
    </lineage>
</organism>
<evidence type="ECO:0000313" key="3">
    <source>
        <dbReference type="EMBL" id="VDC23318.1"/>
    </source>
</evidence>
<protein>
    <submittedName>
        <fullName evidence="3">Inositol-1-monophosphatase</fullName>
        <ecNumber evidence="3">3.1.3.25</ecNumber>
    </submittedName>
</protein>
<feature type="binding site" evidence="2">
    <location>
        <position position="92"/>
    </location>
    <ligand>
        <name>Mg(2+)</name>
        <dbReference type="ChEBI" id="CHEBI:18420"/>
        <label>1</label>
        <note>catalytic</note>
    </ligand>
</feature>
<evidence type="ECO:0000256" key="2">
    <source>
        <dbReference type="PIRSR" id="PIRSR600760-2"/>
    </source>
</evidence>
<accession>A0A3P5WNJ6</accession>
<proteinExistence type="inferred from homology"/>
<evidence type="ECO:0000256" key="1">
    <source>
        <dbReference type="ARBA" id="ARBA00009759"/>
    </source>
</evidence>
<dbReference type="PANTHER" id="PTHR20854:SF4">
    <property type="entry name" value="INOSITOL-1-MONOPHOSPHATASE-RELATED"/>
    <property type="match status" value="1"/>
</dbReference>
<feature type="binding site" evidence="2">
    <location>
        <position position="91"/>
    </location>
    <ligand>
        <name>Mg(2+)</name>
        <dbReference type="ChEBI" id="CHEBI:18420"/>
        <label>1</label>
        <note>catalytic</note>
    </ligand>
</feature>
<dbReference type="Gene3D" id="3.40.190.80">
    <property type="match status" value="1"/>
</dbReference>
<dbReference type="Proteomes" id="UP000277498">
    <property type="component" value="Unassembled WGS sequence"/>
</dbReference>
<sequence length="263" mass="27770">MPVSEPAADTALLVDAAEAAGKIALGYWRRSPEAWDKPGDAGPVSEADLAVDRALHEELTAARPGYGWLSEETPDDAARLSQERVFIVDPIDGTRAFLAGDEAWAVSLAVAVGGRITAAAVHLPARGLTYAASLDTLATCNGLPIAASQRQDLEGADLMTNKANLAPAFWPGGLPEVKRSFRSSLAWRLCLAAEARADAMLTLRPTWEWDAAAGSLIAERAGCRISDRRGRALAFNRPEPQTDGVIAAPPALHRALMTALGAD</sequence>
<keyword evidence="2" id="KW-0479">Metal-binding</keyword>
<feature type="binding site" evidence="2">
    <location>
        <position position="89"/>
    </location>
    <ligand>
        <name>Mg(2+)</name>
        <dbReference type="ChEBI" id="CHEBI:18420"/>
        <label>1</label>
        <note>catalytic</note>
    </ligand>
</feature>
<dbReference type="SUPFAM" id="SSF56655">
    <property type="entry name" value="Carbohydrate phosphatase"/>
    <property type="match status" value="1"/>
</dbReference>
<feature type="binding site" evidence="2">
    <location>
        <position position="210"/>
    </location>
    <ligand>
        <name>Mg(2+)</name>
        <dbReference type="ChEBI" id="CHEBI:18420"/>
        <label>1</label>
        <note>catalytic</note>
    </ligand>
</feature>
<dbReference type="Pfam" id="PF00459">
    <property type="entry name" value="Inositol_P"/>
    <property type="match status" value="1"/>
</dbReference>
<dbReference type="Gene3D" id="3.30.540.10">
    <property type="entry name" value="Fructose-1,6-Bisphosphatase, subunit A, domain 1"/>
    <property type="match status" value="1"/>
</dbReference>
<dbReference type="GO" id="GO:0046872">
    <property type="term" value="F:metal ion binding"/>
    <property type="evidence" value="ECO:0007669"/>
    <property type="project" value="UniProtKB-KW"/>
</dbReference>
<dbReference type="OrthoDB" id="9785695at2"/>
<name>A0A3P5WNJ6_9RHOB</name>
<keyword evidence="4" id="KW-1185">Reference proteome</keyword>
<feature type="binding site" evidence="2">
    <location>
        <position position="71"/>
    </location>
    <ligand>
        <name>Mg(2+)</name>
        <dbReference type="ChEBI" id="CHEBI:18420"/>
        <label>1</label>
        <note>catalytic</note>
    </ligand>
</feature>
<dbReference type="CDD" id="cd01638">
    <property type="entry name" value="CysQ"/>
    <property type="match status" value="1"/>
</dbReference>
<dbReference type="RefSeq" id="WP_124085416.1">
    <property type="nucleotide sequence ID" value="NZ_UXAW01000048.1"/>
</dbReference>
<dbReference type="PRINTS" id="PR00377">
    <property type="entry name" value="IMPHPHTASES"/>
</dbReference>
<evidence type="ECO:0000313" key="4">
    <source>
        <dbReference type="Proteomes" id="UP000277498"/>
    </source>
</evidence>
<gene>
    <name evidence="3" type="primary">suhB_1</name>
    <name evidence="3" type="ORF">XINFAN_00994</name>
</gene>